<dbReference type="SUPFAM" id="SSF50965">
    <property type="entry name" value="Galactose oxidase, central domain"/>
    <property type="match status" value="1"/>
</dbReference>
<dbReference type="EMBL" id="CACVBM020001185">
    <property type="protein sequence ID" value="CAA7038007.1"/>
    <property type="molecule type" value="Genomic_DNA"/>
</dbReference>
<organism evidence="2 3">
    <name type="scientific">Microthlaspi erraticum</name>
    <dbReference type="NCBI Taxonomy" id="1685480"/>
    <lineage>
        <taxon>Eukaryota</taxon>
        <taxon>Viridiplantae</taxon>
        <taxon>Streptophyta</taxon>
        <taxon>Embryophyta</taxon>
        <taxon>Tracheophyta</taxon>
        <taxon>Spermatophyta</taxon>
        <taxon>Magnoliopsida</taxon>
        <taxon>eudicotyledons</taxon>
        <taxon>Gunneridae</taxon>
        <taxon>Pentapetalae</taxon>
        <taxon>rosids</taxon>
        <taxon>malvids</taxon>
        <taxon>Brassicales</taxon>
        <taxon>Brassicaceae</taxon>
        <taxon>Coluteocarpeae</taxon>
        <taxon>Microthlaspi</taxon>
    </lineage>
</organism>
<comment type="caution">
    <text evidence="2">The sequence shown here is derived from an EMBL/GenBank/DDBJ whole genome shotgun (WGS) entry which is preliminary data.</text>
</comment>
<dbReference type="AlphaFoldDB" id="A0A6D2JAP1"/>
<keyword evidence="3" id="KW-1185">Reference proteome</keyword>
<evidence type="ECO:0000313" key="2">
    <source>
        <dbReference type="EMBL" id="CAA7038007.1"/>
    </source>
</evidence>
<sequence length="348" mass="40410">MTSPKQLSPSLLPFELVEKILYRTPIEALFRFKSVSKQWYALFNDKIFRYKHFDLSHERFMLVHHKSFQLSNLENQAFLCRQTPDELHNYNIVNTFHCDGLLLCTCRERGILGETTTKLAVLNPVFSRIKWIQLSSSSKHYDFYGVGYDNVSRDKYKILRIGFGTSRYDINRDVEIYEFESKLWRSINATLECSPPTRCVSMNGNMYWIAREKMMAGSKIESFDFSTETFKPICCVPNGTDCSYGGGLSSFGGDRLSLLHRDEHVKKIELWFTSKLTDDGIVSWSKYFDATPDPLTEISLSLKTFIVKTNNKITIMLWSSDIDFKDRVVYTGVYEMGDEGETKKQVER</sequence>
<dbReference type="InterPro" id="IPR050796">
    <property type="entry name" value="SCF_F-box_component"/>
</dbReference>
<dbReference type="Pfam" id="PF07734">
    <property type="entry name" value="FBA_1"/>
    <property type="match status" value="1"/>
</dbReference>
<dbReference type="InterPro" id="IPR011043">
    <property type="entry name" value="Gal_Oxase/kelch_b-propeller"/>
</dbReference>
<gene>
    <name evidence="2" type="ORF">MERR_LOCUS25242</name>
</gene>
<dbReference type="SMART" id="SM00256">
    <property type="entry name" value="FBOX"/>
    <property type="match status" value="1"/>
</dbReference>
<dbReference type="InterPro" id="IPR036047">
    <property type="entry name" value="F-box-like_dom_sf"/>
</dbReference>
<dbReference type="SUPFAM" id="SSF81383">
    <property type="entry name" value="F-box domain"/>
    <property type="match status" value="1"/>
</dbReference>
<dbReference type="InterPro" id="IPR017451">
    <property type="entry name" value="F-box-assoc_interact_dom"/>
</dbReference>
<dbReference type="Pfam" id="PF00646">
    <property type="entry name" value="F-box"/>
    <property type="match status" value="1"/>
</dbReference>
<dbReference type="PROSITE" id="PS50181">
    <property type="entry name" value="FBOX"/>
    <property type="match status" value="1"/>
</dbReference>
<protein>
    <recommendedName>
        <fullName evidence="1">F-box domain-containing protein</fullName>
    </recommendedName>
</protein>
<dbReference type="CDD" id="cd22157">
    <property type="entry name" value="F-box_AtFBW1-like"/>
    <property type="match status" value="1"/>
</dbReference>
<dbReference type="Proteomes" id="UP000467841">
    <property type="component" value="Unassembled WGS sequence"/>
</dbReference>
<accession>A0A6D2JAP1</accession>
<dbReference type="PANTHER" id="PTHR31672">
    <property type="entry name" value="BNACNNG10540D PROTEIN"/>
    <property type="match status" value="1"/>
</dbReference>
<dbReference type="PANTHER" id="PTHR31672:SF13">
    <property type="entry name" value="F-BOX PROTEIN CPR30-LIKE"/>
    <property type="match status" value="1"/>
</dbReference>
<evidence type="ECO:0000313" key="3">
    <source>
        <dbReference type="Proteomes" id="UP000467841"/>
    </source>
</evidence>
<dbReference type="InterPro" id="IPR001810">
    <property type="entry name" value="F-box_dom"/>
</dbReference>
<proteinExistence type="predicted"/>
<reference evidence="2" key="1">
    <citation type="submission" date="2020-01" db="EMBL/GenBank/DDBJ databases">
        <authorList>
            <person name="Mishra B."/>
        </authorList>
    </citation>
    <scope>NUCLEOTIDE SEQUENCE [LARGE SCALE GENOMIC DNA]</scope>
</reference>
<dbReference type="InterPro" id="IPR006527">
    <property type="entry name" value="F-box-assoc_dom_typ1"/>
</dbReference>
<evidence type="ECO:0000259" key="1">
    <source>
        <dbReference type="PROSITE" id="PS50181"/>
    </source>
</evidence>
<dbReference type="NCBIfam" id="TIGR01640">
    <property type="entry name" value="F_box_assoc_1"/>
    <property type="match status" value="1"/>
</dbReference>
<dbReference type="Gene3D" id="1.20.1280.50">
    <property type="match status" value="1"/>
</dbReference>
<dbReference type="OrthoDB" id="5319261at2759"/>
<name>A0A6D2JAP1_9BRAS</name>
<feature type="domain" description="F-box" evidence="1">
    <location>
        <begin position="6"/>
        <end position="53"/>
    </location>
</feature>